<dbReference type="Pfam" id="PF01957">
    <property type="entry name" value="NfeD"/>
    <property type="match status" value="1"/>
</dbReference>
<keyword evidence="2 5" id="KW-0812">Transmembrane</keyword>
<feature type="transmembrane region" description="Helical" evidence="5">
    <location>
        <begin position="44"/>
        <end position="62"/>
    </location>
</feature>
<evidence type="ECO:0000256" key="2">
    <source>
        <dbReference type="ARBA" id="ARBA00022692"/>
    </source>
</evidence>
<feature type="domain" description="NfeD-like C-terminal" evidence="6">
    <location>
        <begin position="82"/>
        <end position="140"/>
    </location>
</feature>
<reference evidence="7 8" key="1">
    <citation type="submission" date="2015-01" db="EMBL/GenBank/DDBJ databases">
        <authorList>
            <person name="Aslett A.Martin."/>
            <person name="De Silva Nishadi"/>
        </authorList>
    </citation>
    <scope>NUCLEOTIDE SEQUENCE [LARGE SCALE GENOMIC DNA]</scope>
    <source>
        <strain evidence="7 8">R28058</strain>
    </source>
</reference>
<sequence>MFLTWIIIGIILLIIEAITISFVSIFFAIGCFIAAITSLAVDSIGFQIVVMCIFSGIGVIFGRKILQRYFEVNKEVKASTINALIGKTGVVTKDITQDEIGLVKVEGEIWSAASVSSEYIPKNSNVLIENIDGVKVIVKKI</sequence>
<dbReference type="InterPro" id="IPR012340">
    <property type="entry name" value="NA-bd_OB-fold"/>
</dbReference>
<dbReference type="GO" id="GO:0005886">
    <property type="term" value="C:plasma membrane"/>
    <property type="evidence" value="ECO:0007669"/>
    <property type="project" value="TreeGrafter"/>
</dbReference>
<organism evidence="7 8">
    <name type="scientific">Paraclostridium sordellii</name>
    <name type="common">Clostridium sordellii</name>
    <dbReference type="NCBI Taxonomy" id="1505"/>
    <lineage>
        <taxon>Bacteria</taxon>
        <taxon>Bacillati</taxon>
        <taxon>Bacillota</taxon>
        <taxon>Clostridia</taxon>
        <taxon>Peptostreptococcales</taxon>
        <taxon>Peptostreptococcaceae</taxon>
        <taxon>Paraclostridium</taxon>
    </lineage>
</organism>
<keyword evidence="3 5" id="KW-1133">Transmembrane helix</keyword>
<dbReference type="PANTHER" id="PTHR33507:SF3">
    <property type="entry name" value="INNER MEMBRANE PROTEIN YBBJ"/>
    <property type="match status" value="1"/>
</dbReference>
<dbReference type="AlphaFoldDB" id="A0A0C7R0X2"/>
<dbReference type="InterPro" id="IPR052165">
    <property type="entry name" value="Membrane_assoc_protease"/>
</dbReference>
<dbReference type="InterPro" id="IPR002810">
    <property type="entry name" value="NfeD-like_C"/>
</dbReference>
<dbReference type="PANTHER" id="PTHR33507">
    <property type="entry name" value="INNER MEMBRANE PROTEIN YBBJ"/>
    <property type="match status" value="1"/>
</dbReference>
<dbReference type="SUPFAM" id="SSF141322">
    <property type="entry name" value="NfeD domain-like"/>
    <property type="match status" value="1"/>
</dbReference>
<comment type="subcellular location">
    <subcellularLocation>
        <location evidence="1">Membrane</location>
        <topology evidence="1">Multi-pass membrane protein</topology>
    </subcellularLocation>
</comment>
<evidence type="ECO:0000256" key="5">
    <source>
        <dbReference type="SAM" id="Phobius"/>
    </source>
</evidence>
<protein>
    <submittedName>
        <fullName evidence="7">Protease</fullName>
    </submittedName>
</protein>
<keyword evidence="7" id="KW-0378">Hydrolase</keyword>
<dbReference type="Gene3D" id="2.40.50.140">
    <property type="entry name" value="Nucleic acid-binding proteins"/>
    <property type="match status" value="1"/>
</dbReference>
<proteinExistence type="predicted"/>
<evidence type="ECO:0000313" key="7">
    <source>
        <dbReference type="EMBL" id="CEQ02475.1"/>
    </source>
</evidence>
<name>A0A0C7R0X2_PARSO</name>
<evidence type="ECO:0000313" key="8">
    <source>
        <dbReference type="Proteomes" id="UP000049127"/>
    </source>
</evidence>
<dbReference type="GO" id="GO:0008233">
    <property type="term" value="F:peptidase activity"/>
    <property type="evidence" value="ECO:0007669"/>
    <property type="project" value="UniProtKB-KW"/>
</dbReference>
<evidence type="ECO:0000256" key="1">
    <source>
        <dbReference type="ARBA" id="ARBA00004141"/>
    </source>
</evidence>
<dbReference type="RefSeq" id="WP_055334977.1">
    <property type="nucleotide sequence ID" value="NZ_CDNF01000003.1"/>
</dbReference>
<evidence type="ECO:0000259" key="6">
    <source>
        <dbReference type="Pfam" id="PF01957"/>
    </source>
</evidence>
<dbReference type="OrthoDB" id="5054at2"/>
<evidence type="ECO:0000256" key="3">
    <source>
        <dbReference type="ARBA" id="ARBA00022989"/>
    </source>
</evidence>
<dbReference type="EMBL" id="CEKZ01000003">
    <property type="protein sequence ID" value="CEQ02475.1"/>
    <property type="molecule type" value="Genomic_DNA"/>
</dbReference>
<dbReference type="Proteomes" id="UP000049127">
    <property type="component" value="Unassembled WGS sequence"/>
</dbReference>
<feature type="transmembrane region" description="Helical" evidence="5">
    <location>
        <begin position="7"/>
        <end position="38"/>
    </location>
</feature>
<keyword evidence="4 5" id="KW-0472">Membrane</keyword>
<dbReference type="GO" id="GO:0006508">
    <property type="term" value="P:proteolysis"/>
    <property type="evidence" value="ECO:0007669"/>
    <property type="project" value="UniProtKB-KW"/>
</dbReference>
<evidence type="ECO:0000256" key="4">
    <source>
        <dbReference type="ARBA" id="ARBA00023136"/>
    </source>
</evidence>
<accession>A0A0C7R0X2</accession>
<keyword evidence="7" id="KW-0645">Protease</keyword>
<gene>
    <name evidence="7" type="ORF">R28058_02081</name>
</gene>